<keyword evidence="6 7" id="KW-0472">Membrane</keyword>
<comment type="similarity">
    <text evidence="2">Belongs to the SMIM8 family.</text>
</comment>
<dbReference type="PANTHER" id="PTHR14274">
    <property type="entry name" value="SMALL INTEGRAL MEMBRANE PROTEIN 8"/>
    <property type="match status" value="1"/>
</dbReference>
<evidence type="ECO:0000313" key="8">
    <source>
        <dbReference type="EMBL" id="CAH3015456.1"/>
    </source>
</evidence>
<keyword evidence="9" id="KW-1185">Reference proteome</keyword>
<dbReference type="EMBL" id="CALNXI010000024">
    <property type="protein sequence ID" value="CAH3015456.1"/>
    <property type="molecule type" value="Genomic_DNA"/>
</dbReference>
<evidence type="ECO:0000256" key="4">
    <source>
        <dbReference type="ARBA" id="ARBA00022692"/>
    </source>
</evidence>
<comment type="subcellular location">
    <subcellularLocation>
        <location evidence="1">Membrane</location>
        <topology evidence="1">Single-pass membrane protein</topology>
    </subcellularLocation>
</comment>
<evidence type="ECO:0000256" key="2">
    <source>
        <dbReference type="ARBA" id="ARBA00009328"/>
    </source>
</evidence>
<evidence type="ECO:0000256" key="3">
    <source>
        <dbReference type="ARBA" id="ARBA00014451"/>
    </source>
</evidence>
<evidence type="ECO:0000313" key="9">
    <source>
        <dbReference type="Proteomes" id="UP001159427"/>
    </source>
</evidence>
<evidence type="ECO:0000256" key="7">
    <source>
        <dbReference type="SAM" id="Phobius"/>
    </source>
</evidence>
<feature type="transmembrane region" description="Helical" evidence="7">
    <location>
        <begin position="35"/>
        <end position="53"/>
    </location>
</feature>
<accession>A0ABN8LKE4</accession>
<evidence type="ECO:0000256" key="6">
    <source>
        <dbReference type="ARBA" id="ARBA00023136"/>
    </source>
</evidence>
<proteinExistence type="inferred from homology"/>
<keyword evidence="5 7" id="KW-1133">Transmembrane helix</keyword>
<evidence type="ECO:0000256" key="1">
    <source>
        <dbReference type="ARBA" id="ARBA00004167"/>
    </source>
</evidence>
<dbReference type="Pfam" id="PF14937">
    <property type="entry name" value="DUF4500"/>
    <property type="match status" value="1"/>
</dbReference>
<name>A0ABN8LKE4_9CNID</name>
<reference evidence="8 9" key="1">
    <citation type="submission" date="2022-05" db="EMBL/GenBank/DDBJ databases">
        <authorList>
            <consortium name="Genoscope - CEA"/>
            <person name="William W."/>
        </authorList>
    </citation>
    <scope>NUCLEOTIDE SEQUENCE [LARGE SCALE GENOMIC DNA]</scope>
</reference>
<comment type="caution">
    <text evidence="8">The sequence shown here is derived from an EMBL/GenBank/DDBJ whole genome shotgun (WGS) entry which is preliminary data.</text>
</comment>
<dbReference type="InterPro" id="IPR026686">
    <property type="entry name" value="UPF0708"/>
</dbReference>
<gene>
    <name evidence="8" type="ORF">PEVE_00017455</name>
</gene>
<dbReference type="PANTHER" id="PTHR14274:SF1">
    <property type="entry name" value="SMALL INTEGRAL MEMBRANE PROTEIN 8"/>
    <property type="match status" value="1"/>
</dbReference>
<organism evidence="8 9">
    <name type="scientific">Porites evermanni</name>
    <dbReference type="NCBI Taxonomy" id="104178"/>
    <lineage>
        <taxon>Eukaryota</taxon>
        <taxon>Metazoa</taxon>
        <taxon>Cnidaria</taxon>
        <taxon>Anthozoa</taxon>
        <taxon>Hexacorallia</taxon>
        <taxon>Scleractinia</taxon>
        <taxon>Fungiina</taxon>
        <taxon>Poritidae</taxon>
        <taxon>Porites</taxon>
    </lineage>
</organism>
<dbReference type="Proteomes" id="UP001159427">
    <property type="component" value="Unassembled WGS sequence"/>
</dbReference>
<sequence length="79" mass="8582">MKMASSQGRNRGPGQQSTFAFRLINPELFIKPNKVVMISGTVAIVGCVLFLGYMNLTGGKKHTVSVSVQNGKPVKSKWD</sequence>
<evidence type="ECO:0000256" key="5">
    <source>
        <dbReference type="ARBA" id="ARBA00022989"/>
    </source>
</evidence>
<protein>
    <recommendedName>
        <fullName evidence="3">Small integral membrane protein 8</fullName>
    </recommendedName>
</protein>
<keyword evidence="4 7" id="KW-0812">Transmembrane</keyword>